<dbReference type="Pfam" id="PF00849">
    <property type="entry name" value="PseudoU_synth_2"/>
    <property type="match status" value="1"/>
</dbReference>
<dbReference type="EMBL" id="JAAMFJ010000003">
    <property type="protein sequence ID" value="MBS9336736.1"/>
    <property type="molecule type" value="Genomic_DNA"/>
</dbReference>
<dbReference type="PANTHER" id="PTHR21600:SF87">
    <property type="entry name" value="RNA PSEUDOURIDYLATE SYNTHASE DOMAIN-CONTAINING PROTEIN 1"/>
    <property type="match status" value="1"/>
</dbReference>
<evidence type="ECO:0000256" key="1">
    <source>
        <dbReference type="ARBA" id="ARBA00000073"/>
    </source>
</evidence>
<dbReference type="PROSITE" id="PS01129">
    <property type="entry name" value="PSI_RLU"/>
    <property type="match status" value="1"/>
</dbReference>
<evidence type="ECO:0000256" key="2">
    <source>
        <dbReference type="ARBA" id="ARBA00010876"/>
    </source>
</evidence>
<comment type="caution">
    <text evidence="6">The sequence shown here is derived from an EMBL/GenBank/DDBJ whole genome shotgun (WGS) entry which is preliminary data.</text>
</comment>
<keyword evidence="7" id="KW-1185">Reference proteome</keyword>
<dbReference type="Gene3D" id="3.30.2350.10">
    <property type="entry name" value="Pseudouridine synthase"/>
    <property type="match status" value="1"/>
</dbReference>
<reference evidence="6 7" key="1">
    <citation type="submission" date="2020-02" db="EMBL/GenBank/DDBJ databases">
        <title>Fructobacillus sp. isolated from paper mulberry of Taiwan.</title>
        <authorList>
            <person name="Lin S.-T."/>
        </authorList>
    </citation>
    <scope>NUCLEOTIDE SEQUENCE [LARGE SCALE GENOMIC DNA]</scope>
    <source>
        <strain evidence="6 7">M1-21</strain>
    </source>
</reference>
<dbReference type="InterPro" id="IPR020103">
    <property type="entry name" value="PsdUridine_synth_cat_dom_sf"/>
</dbReference>
<evidence type="ECO:0000256" key="3">
    <source>
        <dbReference type="ARBA" id="ARBA00031870"/>
    </source>
</evidence>
<evidence type="ECO:0000313" key="7">
    <source>
        <dbReference type="Proteomes" id="UP000735205"/>
    </source>
</evidence>
<evidence type="ECO:0000256" key="4">
    <source>
        <dbReference type="ARBA" id="ARBA00033164"/>
    </source>
</evidence>
<comment type="catalytic activity">
    <reaction evidence="1">
        <text>a uridine in RNA = a pseudouridine in RNA</text>
        <dbReference type="Rhea" id="RHEA:48348"/>
        <dbReference type="Rhea" id="RHEA-COMP:12068"/>
        <dbReference type="Rhea" id="RHEA-COMP:12069"/>
        <dbReference type="ChEBI" id="CHEBI:65314"/>
        <dbReference type="ChEBI" id="CHEBI:65315"/>
    </reaction>
</comment>
<dbReference type="SUPFAM" id="SSF55120">
    <property type="entry name" value="Pseudouridine synthase"/>
    <property type="match status" value="1"/>
</dbReference>
<feature type="domain" description="Pseudouridine synthase RsuA/RluA-like" evidence="5">
    <location>
        <begin position="92"/>
        <end position="253"/>
    </location>
</feature>
<dbReference type="InterPro" id="IPR050188">
    <property type="entry name" value="RluA_PseudoU_synthase"/>
</dbReference>
<sequence length="298" mass="33312">MIKRYVKTIQIEGWMADLTVKEYLKQVFLSKQLRGKLRQQRGIAVNGRLVSTAHVLAAGDVLALTLELEESGQGPYPANAKVPVQVVFENEDFLLVNKGAGQKMHPHSPTEDDTLLNGVQAYLEETGAKSLGKPAMAYMIHRLDRGTSGLVLIGKNPLVVPILNRQIKEKIAKKTYLAKVAGHFEERVGTFSKAIGQSKTNPRLQSLRAIDDGGLAALTHYQVLADDREKEESLVQLSLETGRMHQLRVHLSAAGHPIVGDDWYGGRPADRLYLQSTRLSLKMPWTMEERVFELERLW</sequence>
<proteinExistence type="inferred from homology"/>
<protein>
    <recommendedName>
        <fullName evidence="3">RNA pseudouridylate synthase</fullName>
    </recommendedName>
    <alternativeName>
        <fullName evidence="4">RNA-uridine isomerase</fullName>
    </alternativeName>
</protein>
<name>A0ABS5QWK7_9LACO</name>
<accession>A0ABS5QWK7</accession>
<dbReference type="Proteomes" id="UP000735205">
    <property type="component" value="Unassembled WGS sequence"/>
</dbReference>
<dbReference type="RefSeq" id="WP_213793291.1">
    <property type="nucleotide sequence ID" value="NZ_JAAMFJ010000003.1"/>
</dbReference>
<gene>
    <name evidence="6" type="ORF">G6R28_05780</name>
</gene>
<dbReference type="PANTHER" id="PTHR21600">
    <property type="entry name" value="MITOCHONDRIAL RNA PSEUDOURIDINE SYNTHASE"/>
    <property type="match status" value="1"/>
</dbReference>
<comment type="similarity">
    <text evidence="2">Belongs to the pseudouridine synthase RluA family.</text>
</comment>
<dbReference type="InterPro" id="IPR006145">
    <property type="entry name" value="PsdUridine_synth_RsuA/RluA"/>
</dbReference>
<dbReference type="CDD" id="cd02869">
    <property type="entry name" value="PseudoU_synth_RluA_like"/>
    <property type="match status" value="1"/>
</dbReference>
<dbReference type="InterPro" id="IPR006224">
    <property type="entry name" value="PsdUridine_synth_RluA-like_CS"/>
</dbReference>
<evidence type="ECO:0000313" key="6">
    <source>
        <dbReference type="EMBL" id="MBS9336736.1"/>
    </source>
</evidence>
<organism evidence="6 7">
    <name type="scientific">Fructobacillus papyrifericola</name>
    <dbReference type="NCBI Taxonomy" id="2713172"/>
    <lineage>
        <taxon>Bacteria</taxon>
        <taxon>Bacillati</taxon>
        <taxon>Bacillota</taxon>
        <taxon>Bacilli</taxon>
        <taxon>Lactobacillales</taxon>
        <taxon>Lactobacillaceae</taxon>
        <taxon>Fructobacillus</taxon>
    </lineage>
</organism>
<evidence type="ECO:0000259" key="5">
    <source>
        <dbReference type="Pfam" id="PF00849"/>
    </source>
</evidence>